<gene>
    <name evidence="1" type="ORF">DFJ64_0763</name>
</gene>
<dbReference type="EMBL" id="QTUC01000001">
    <property type="protein sequence ID" value="REF35384.1"/>
    <property type="molecule type" value="Genomic_DNA"/>
</dbReference>
<name>A0A3D9VB68_THECX</name>
<proteinExistence type="predicted"/>
<evidence type="ECO:0000313" key="1">
    <source>
        <dbReference type="EMBL" id="REF35384.1"/>
    </source>
</evidence>
<evidence type="ECO:0008006" key="3">
    <source>
        <dbReference type="Google" id="ProtNLM"/>
    </source>
</evidence>
<sequence>MAGGYERVEEWPDGEWVVRQITGSTSVKSYRCPGCDQLIPPATPHIVAWPVEPLSFVGSGLDERRHWHTSCWRARDRRWRR</sequence>
<evidence type="ECO:0000313" key="2">
    <source>
        <dbReference type="Proteomes" id="UP000256485"/>
    </source>
</evidence>
<dbReference type="AlphaFoldDB" id="A0A3D9VB68"/>
<protein>
    <recommendedName>
        <fullName evidence="3">ATP/GTP-binding protein</fullName>
    </recommendedName>
</protein>
<comment type="caution">
    <text evidence="1">The sequence shown here is derived from an EMBL/GenBank/DDBJ whole genome shotgun (WGS) entry which is preliminary data.</text>
</comment>
<keyword evidence="2" id="KW-1185">Reference proteome</keyword>
<organism evidence="1 2">
    <name type="scientific">Thermasporomyces composti</name>
    <dbReference type="NCBI Taxonomy" id="696763"/>
    <lineage>
        <taxon>Bacteria</taxon>
        <taxon>Bacillati</taxon>
        <taxon>Actinomycetota</taxon>
        <taxon>Actinomycetes</taxon>
        <taxon>Propionibacteriales</taxon>
        <taxon>Nocardioidaceae</taxon>
        <taxon>Thermasporomyces</taxon>
    </lineage>
</organism>
<dbReference type="Proteomes" id="UP000256485">
    <property type="component" value="Unassembled WGS sequence"/>
</dbReference>
<accession>A0A3D9VB68</accession>
<reference evidence="1 2" key="1">
    <citation type="submission" date="2018-08" db="EMBL/GenBank/DDBJ databases">
        <title>Sequencing the genomes of 1000 actinobacteria strains.</title>
        <authorList>
            <person name="Klenk H.-P."/>
        </authorList>
    </citation>
    <scope>NUCLEOTIDE SEQUENCE [LARGE SCALE GENOMIC DNA]</scope>
    <source>
        <strain evidence="1 2">DSM 22891</strain>
    </source>
</reference>